<reference evidence="7 8" key="1">
    <citation type="journal article" date="2018" name="Mol. Biol. Evol.">
        <title>Analysis of the draft genome of the red seaweed Gracilariopsis chorda provides insights into genome size evolution in Rhodophyta.</title>
        <authorList>
            <person name="Lee J."/>
            <person name="Yang E.C."/>
            <person name="Graf L."/>
            <person name="Yang J.H."/>
            <person name="Qiu H."/>
            <person name="Zel Zion U."/>
            <person name="Chan C.X."/>
            <person name="Stephens T.G."/>
            <person name="Weber A.P.M."/>
            <person name="Boo G.H."/>
            <person name="Boo S.M."/>
            <person name="Kim K.M."/>
            <person name="Shin Y."/>
            <person name="Jung M."/>
            <person name="Lee S.J."/>
            <person name="Yim H.S."/>
            <person name="Lee J.H."/>
            <person name="Bhattacharya D."/>
            <person name="Yoon H.S."/>
        </authorList>
    </citation>
    <scope>NUCLEOTIDE SEQUENCE [LARGE SCALE GENOMIC DNA]</scope>
    <source>
        <strain evidence="7 8">SKKU-2015</strain>
        <tissue evidence="7">Whole body</tissue>
    </source>
</reference>
<comment type="subcellular location">
    <subcellularLocation>
        <location evidence="1">Nucleus</location>
    </subcellularLocation>
</comment>
<evidence type="ECO:0000256" key="2">
    <source>
        <dbReference type="ARBA" id="ARBA00014654"/>
    </source>
</evidence>
<dbReference type="STRING" id="448386.A0A2V3IGS3"/>
<dbReference type="Pfam" id="PF01878">
    <property type="entry name" value="EVE"/>
    <property type="match status" value="1"/>
</dbReference>
<evidence type="ECO:0000256" key="1">
    <source>
        <dbReference type="ARBA" id="ARBA00004123"/>
    </source>
</evidence>
<feature type="domain" description="EVE" evidence="6">
    <location>
        <begin position="73"/>
        <end position="228"/>
    </location>
</feature>
<evidence type="ECO:0000259" key="6">
    <source>
        <dbReference type="Pfam" id="PF01878"/>
    </source>
</evidence>
<dbReference type="CDD" id="cd21133">
    <property type="entry name" value="EVE"/>
    <property type="match status" value="1"/>
</dbReference>
<keyword evidence="4" id="KW-0539">Nucleus</keyword>
<dbReference type="OrthoDB" id="41445at2759"/>
<gene>
    <name evidence="7" type="ORF">BWQ96_09052</name>
</gene>
<evidence type="ECO:0000256" key="5">
    <source>
        <dbReference type="SAM" id="MobiDB-lite"/>
    </source>
</evidence>
<organism evidence="7 8">
    <name type="scientific">Gracilariopsis chorda</name>
    <dbReference type="NCBI Taxonomy" id="448386"/>
    <lineage>
        <taxon>Eukaryota</taxon>
        <taxon>Rhodophyta</taxon>
        <taxon>Florideophyceae</taxon>
        <taxon>Rhodymeniophycidae</taxon>
        <taxon>Gracilariales</taxon>
        <taxon>Gracilariaceae</taxon>
        <taxon>Gracilariopsis</taxon>
    </lineage>
</organism>
<feature type="region of interest" description="Disordered" evidence="5">
    <location>
        <begin position="1"/>
        <end position="51"/>
    </location>
</feature>
<dbReference type="InterPro" id="IPR047197">
    <property type="entry name" value="THYN1-like_EVE"/>
</dbReference>
<dbReference type="FunFam" id="3.10.590.10:FF:000003">
    <property type="entry name" value="Thymocyte nuclear protein 1"/>
    <property type="match status" value="1"/>
</dbReference>
<dbReference type="SUPFAM" id="SSF88697">
    <property type="entry name" value="PUA domain-like"/>
    <property type="match status" value="1"/>
</dbReference>
<dbReference type="InterPro" id="IPR002740">
    <property type="entry name" value="EVE_domain"/>
</dbReference>
<dbReference type="EMBL" id="NBIV01000226">
    <property type="protein sequence ID" value="PXF41238.1"/>
    <property type="molecule type" value="Genomic_DNA"/>
</dbReference>
<evidence type="ECO:0000313" key="7">
    <source>
        <dbReference type="EMBL" id="PXF41238.1"/>
    </source>
</evidence>
<protein>
    <recommendedName>
        <fullName evidence="2">Thymocyte nuclear protein 1</fullName>
    </recommendedName>
</protein>
<dbReference type="InterPro" id="IPR052181">
    <property type="entry name" value="5hmC_binding"/>
</dbReference>
<dbReference type="InterPro" id="IPR015947">
    <property type="entry name" value="PUA-like_sf"/>
</dbReference>
<feature type="compositionally biased region" description="Low complexity" evidence="5">
    <location>
        <begin position="11"/>
        <end position="21"/>
    </location>
</feature>
<accession>A0A2V3IGS3</accession>
<keyword evidence="8" id="KW-1185">Reference proteome</keyword>
<name>A0A2V3IGS3_9FLOR</name>
<dbReference type="Gene3D" id="3.10.590.10">
    <property type="entry name" value="ph1033 like domains"/>
    <property type="match status" value="1"/>
</dbReference>
<sequence>MAVTRSRSRSAARAASASSRPQAPPPKARSKRGAPRANESAPNKQARVTHHAQRALAVAQPPNAAAPPHTEFYLFKSESESRLQNGHQMKFSIDDLRAERDGITHWDGVRNAEACNCMKRMNKGDMAFFYHSNTNKSRPSVVGVVRVVSDPYPDHTAFDKSDVHYDARSKREKPRWFMVDVQFVRKFHNAVTLHCIKNDPRLADMQLVKRSRISVQSVTPHEWQVVHHLADQQPNYE</sequence>
<dbReference type="PANTHER" id="PTHR14087:SF7">
    <property type="entry name" value="THYMOCYTE NUCLEAR PROTEIN 1"/>
    <property type="match status" value="1"/>
</dbReference>
<comment type="caution">
    <text evidence="7">The sequence shown here is derived from an EMBL/GenBank/DDBJ whole genome shotgun (WGS) entry which is preliminary data.</text>
</comment>
<evidence type="ECO:0000256" key="3">
    <source>
        <dbReference type="ARBA" id="ARBA00022553"/>
    </source>
</evidence>
<proteinExistence type="predicted"/>
<dbReference type="Proteomes" id="UP000247409">
    <property type="component" value="Unassembled WGS sequence"/>
</dbReference>
<keyword evidence="3" id="KW-0597">Phosphoprotein</keyword>
<dbReference type="PANTHER" id="PTHR14087">
    <property type="entry name" value="THYMOCYTE NUCLEAR PROTEIN 1"/>
    <property type="match status" value="1"/>
</dbReference>
<feature type="compositionally biased region" description="Basic residues" evidence="5">
    <location>
        <begin position="1"/>
        <end position="10"/>
    </location>
</feature>
<dbReference type="GO" id="GO:0005634">
    <property type="term" value="C:nucleus"/>
    <property type="evidence" value="ECO:0007669"/>
    <property type="project" value="UniProtKB-SubCell"/>
</dbReference>
<dbReference type="AlphaFoldDB" id="A0A2V3IGS3"/>
<evidence type="ECO:0000313" key="8">
    <source>
        <dbReference type="Proteomes" id="UP000247409"/>
    </source>
</evidence>
<evidence type="ECO:0000256" key="4">
    <source>
        <dbReference type="ARBA" id="ARBA00023242"/>
    </source>
</evidence>